<dbReference type="InterPro" id="IPR008011">
    <property type="entry name" value="Complex1_LYR_dom"/>
</dbReference>
<dbReference type="STRING" id="329884.A0A4V5NFF3"/>
<evidence type="ECO:0000313" key="9">
    <source>
        <dbReference type="Proteomes" id="UP000309340"/>
    </source>
</evidence>
<dbReference type="GO" id="GO:0005739">
    <property type="term" value="C:mitochondrion"/>
    <property type="evidence" value="ECO:0007669"/>
    <property type="project" value="UniProtKB-SubCell"/>
</dbReference>
<comment type="subcellular location">
    <subcellularLocation>
        <location evidence="1">Mitochondrion</location>
    </subcellularLocation>
</comment>
<evidence type="ECO:0000256" key="6">
    <source>
        <dbReference type="ARBA" id="ARBA00044735"/>
    </source>
</evidence>
<comment type="similarity">
    <text evidence="2">Belongs to the complex I LYR family.</text>
</comment>
<evidence type="ECO:0000256" key="1">
    <source>
        <dbReference type="ARBA" id="ARBA00004173"/>
    </source>
</evidence>
<evidence type="ECO:0000256" key="3">
    <source>
        <dbReference type="ARBA" id="ARBA00022946"/>
    </source>
</evidence>
<keyword evidence="3" id="KW-0809">Transit peptide</keyword>
<dbReference type="Proteomes" id="UP000309340">
    <property type="component" value="Unassembled WGS sequence"/>
</dbReference>
<organism evidence="8 9">
    <name type="scientific">Friedmanniomyces simplex</name>
    <dbReference type="NCBI Taxonomy" id="329884"/>
    <lineage>
        <taxon>Eukaryota</taxon>
        <taxon>Fungi</taxon>
        <taxon>Dikarya</taxon>
        <taxon>Ascomycota</taxon>
        <taxon>Pezizomycotina</taxon>
        <taxon>Dothideomycetes</taxon>
        <taxon>Dothideomycetidae</taxon>
        <taxon>Mycosphaerellales</taxon>
        <taxon>Teratosphaeriaceae</taxon>
        <taxon>Friedmanniomyces</taxon>
    </lineage>
</organism>
<dbReference type="PANTHER" id="PTHR13675">
    <property type="entry name" value="LYR MOTIF-CONTAINING PROTEIN 2"/>
    <property type="match status" value="1"/>
</dbReference>
<reference evidence="8 9" key="1">
    <citation type="submission" date="2017-03" db="EMBL/GenBank/DDBJ databases">
        <title>Genomes of endolithic fungi from Antarctica.</title>
        <authorList>
            <person name="Coleine C."/>
            <person name="Masonjones S."/>
            <person name="Stajich J.E."/>
        </authorList>
    </citation>
    <scope>NUCLEOTIDE SEQUENCE [LARGE SCALE GENOMIC DNA]</scope>
    <source>
        <strain evidence="8 9">CCFEE 5184</strain>
    </source>
</reference>
<dbReference type="PANTHER" id="PTHR13675:SF0">
    <property type="entry name" value="LYR MOTIF-CONTAINING PROTEIN 2"/>
    <property type="match status" value="1"/>
</dbReference>
<comment type="caution">
    <text evidence="8">The sequence shown here is derived from an EMBL/GenBank/DDBJ whole genome shotgun (WGS) entry which is preliminary data.</text>
</comment>
<sequence length="106" mass="12168">MWKACARGLHTATRLNATISSAKGKGPFLTLEHFVQRGRALALWRDIVRAIHKVPPSSTREEMRTFARGEFERNKLVHDLGHIRYLISTGKTQFDSMRRYVEQGAM</sequence>
<dbReference type="Pfam" id="PF05347">
    <property type="entry name" value="Complex1_LYR"/>
    <property type="match status" value="1"/>
</dbReference>
<keyword evidence="4" id="KW-0496">Mitochondrion</keyword>
<accession>A0A4V5NFF3</accession>
<name>A0A4V5NFF3_9PEZI</name>
<dbReference type="InterPro" id="IPR045293">
    <property type="entry name" value="Complex1_LYR_LYRM2"/>
</dbReference>
<dbReference type="OrthoDB" id="74240at2759"/>
<keyword evidence="9" id="KW-1185">Reference proteome</keyword>
<dbReference type="AlphaFoldDB" id="A0A4V5NFF3"/>
<proteinExistence type="inferred from homology"/>
<evidence type="ECO:0000256" key="4">
    <source>
        <dbReference type="ARBA" id="ARBA00023128"/>
    </source>
</evidence>
<protein>
    <recommendedName>
        <fullName evidence="5">LYR motif-containing protein 2</fullName>
    </recommendedName>
</protein>
<evidence type="ECO:0000313" key="8">
    <source>
        <dbReference type="EMBL" id="TKA70799.1"/>
    </source>
</evidence>
<feature type="domain" description="Complex 1 LYR protein" evidence="7">
    <location>
        <begin position="39"/>
        <end position="95"/>
    </location>
</feature>
<evidence type="ECO:0000256" key="2">
    <source>
        <dbReference type="ARBA" id="ARBA00009508"/>
    </source>
</evidence>
<comment type="function">
    <text evidence="6">Involved in efficient integration of the N-module into mitochondrial respiratory chain complex I.</text>
</comment>
<dbReference type="EMBL" id="NAJQ01000382">
    <property type="protein sequence ID" value="TKA70799.1"/>
    <property type="molecule type" value="Genomic_DNA"/>
</dbReference>
<gene>
    <name evidence="8" type="ORF">B0A55_06908</name>
</gene>
<evidence type="ECO:0000259" key="7">
    <source>
        <dbReference type="Pfam" id="PF05347"/>
    </source>
</evidence>
<dbReference type="CDD" id="cd20262">
    <property type="entry name" value="Complex1_LYR_LYRM2"/>
    <property type="match status" value="1"/>
</dbReference>
<evidence type="ECO:0000256" key="5">
    <source>
        <dbReference type="ARBA" id="ARBA00026235"/>
    </source>
</evidence>